<evidence type="ECO:0000256" key="1">
    <source>
        <dbReference type="SAM" id="MobiDB-lite"/>
    </source>
</evidence>
<feature type="region of interest" description="Disordered" evidence="1">
    <location>
        <begin position="1"/>
        <end position="32"/>
    </location>
</feature>
<proteinExistence type="predicted"/>
<evidence type="ECO:0000313" key="3">
    <source>
        <dbReference type="Proteomes" id="UP000503011"/>
    </source>
</evidence>
<sequence>MLLPGVAGDGGRRRRRAGCPRLPRQTGRACGGAVQPAARRAVTAATADAAALGGGTRAAAVEATRARIGADSRLGRKLAVAERTLAESGSVFPAASGAPAEPVPGRGLTPGRTR</sequence>
<keyword evidence="3" id="KW-1185">Reference proteome</keyword>
<name>A0A6F8Z0C8_9ACTN</name>
<reference evidence="2 3" key="2">
    <citation type="submission" date="2020-03" db="EMBL/GenBank/DDBJ databases">
        <authorList>
            <person name="Ichikawa N."/>
            <person name="Kimura A."/>
            <person name="Kitahashi Y."/>
            <person name="Uohara A."/>
        </authorList>
    </citation>
    <scope>NUCLEOTIDE SEQUENCE [LARGE SCALE GENOMIC DNA]</scope>
    <source>
        <strain evidence="2 3">NBRC 105367</strain>
    </source>
</reference>
<evidence type="ECO:0000313" key="2">
    <source>
        <dbReference type="EMBL" id="BCB91774.1"/>
    </source>
</evidence>
<dbReference type="KEGG" id="psuu:Psuf_090870"/>
<protein>
    <submittedName>
        <fullName evidence="2">Uncharacterized protein</fullName>
    </submittedName>
</protein>
<dbReference type="AlphaFoldDB" id="A0A6F8Z0C8"/>
<feature type="region of interest" description="Disordered" evidence="1">
    <location>
        <begin position="90"/>
        <end position="114"/>
    </location>
</feature>
<gene>
    <name evidence="2" type="ORF">Psuf_090870</name>
</gene>
<reference evidence="2 3" key="1">
    <citation type="submission" date="2020-03" db="EMBL/GenBank/DDBJ databases">
        <title>Whole genome shotgun sequence of Phytohabitans suffuscus NBRC 105367.</title>
        <authorList>
            <person name="Komaki H."/>
            <person name="Tamura T."/>
        </authorList>
    </citation>
    <scope>NUCLEOTIDE SEQUENCE [LARGE SCALE GENOMIC DNA]</scope>
    <source>
        <strain evidence="2 3">NBRC 105367</strain>
    </source>
</reference>
<dbReference type="Proteomes" id="UP000503011">
    <property type="component" value="Chromosome"/>
</dbReference>
<accession>A0A6F8Z0C8</accession>
<dbReference type="EMBL" id="AP022871">
    <property type="protein sequence ID" value="BCB91774.1"/>
    <property type="molecule type" value="Genomic_DNA"/>
</dbReference>
<organism evidence="2 3">
    <name type="scientific">Phytohabitans suffuscus</name>
    <dbReference type="NCBI Taxonomy" id="624315"/>
    <lineage>
        <taxon>Bacteria</taxon>
        <taxon>Bacillati</taxon>
        <taxon>Actinomycetota</taxon>
        <taxon>Actinomycetes</taxon>
        <taxon>Micromonosporales</taxon>
        <taxon>Micromonosporaceae</taxon>
    </lineage>
</organism>